<comment type="subcellular location">
    <subcellularLocation>
        <location evidence="1">Membrane</location>
        <topology evidence="1">Multi-pass membrane protein</topology>
    </subcellularLocation>
</comment>
<feature type="transmembrane region" description="Helical" evidence="16">
    <location>
        <begin position="190"/>
        <end position="208"/>
    </location>
</feature>
<keyword evidence="4 16" id="KW-0812">Transmembrane</keyword>
<keyword evidence="3" id="KW-0808">Transferase</keyword>
<evidence type="ECO:0000256" key="10">
    <source>
        <dbReference type="ARBA" id="ARBA00033270"/>
    </source>
</evidence>
<comment type="similarity">
    <text evidence="11">Belongs to the SEDS family. FtsW subfamily.</text>
</comment>
<protein>
    <recommendedName>
        <fullName evidence="12">Probable peptidoglycan glycosyltransferase FtsW</fullName>
        <ecNumber evidence="14">2.4.99.28</ecNumber>
    </recommendedName>
    <alternativeName>
        <fullName evidence="13">Cell division protein FtsW</fullName>
    </alternativeName>
    <alternativeName>
        <fullName evidence="10">Cell wall polymerase</fullName>
    </alternativeName>
    <alternativeName>
        <fullName evidence="9">Peptidoglycan polymerase</fullName>
    </alternativeName>
</protein>
<name>A0ABV4U2W0_9BACT</name>
<keyword evidence="18" id="KW-1185">Reference proteome</keyword>
<evidence type="ECO:0000313" key="17">
    <source>
        <dbReference type="EMBL" id="MFA9477192.1"/>
    </source>
</evidence>
<keyword evidence="8 16" id="KW-0472">Membrane</keyword>
<feature type="transmembrane region" description="Helical" evidence="16">
    <location>
        <begin position="353"/>
        <end position="375"/>
    </location>
</feature>
<evidence type="ECO:0000256" key="16">
    <source>
        <dbReference type="SAM" id="Phobius"/>
    </source>
</evidence>
<evidence type="ECO:0000256" key="14">
    <source>
        <dbReference type="ARBA" id="ARBA00044770"/>
    </source>
</evidence>
<evidence type="ECO:0000256" key="9">
    <source>
        <dbReference type="ARBA" id="ARBA00032370"/>
    </source>
</evidence>
<feature type="transmembrane region" description="Helical" evidence="16">
    <location>
        <begin position="141"/>
        <end position="159"/>
    </location>
</feature>
<keyword evidence="7 16" id="KW-1133">Transmembrane helix</keyword>
<evidence type="ECO:0000256" key="11">
    <source>
        <dbReference type="ARBA" id="ARBA00038053"/>
    </source>
</evidence>
<feature type="transmembrane region" description="Helical" evidence="16">
    <location>
        <begin position="75"/>
        <end position="92"/>
    </location>
</feature>
<feature type="transmembrane region" description="Helical" evidence="16">
    <location>
        <begin position="47"/>
        <end position="63"/>
    </location>
</feature>
<dbReference type="Proteomes" id="UP001575105">
    <property type="component" value="Unassembled WGS sequence"/>
</dbReference>
<dbReference type="InterPro" id="IPR018365">
    <property type="entry name" value="Cell_cycle_FtsW-rel_CS"/>
</dbReference>
<evidence type="ECO:0000256" key="3">
    <source>
        <dbReference type="ARBA" id="ARBA00022679"/>
    </source>
</evidence>
<sequence length="397" mass="43667">MDWVLEQLRLMLRPHAGWYGFIAALGLTLFGVLAIDTVQPHYAVSQAQRWLPIALLAMAVCMIPRPRFIGEHSYILAAIAIVFMLVLIVPGLPRSIVPVINGARRWIDFQFLLFQPSELAKIAFVLALAWYLRYRNNYRTFRGLLIPFVITMMPVALLLKQPDLGTAMVFVPTLCVMMVAAGAKLRHLSSLIAIGLVLVGVNVAIVAFDAPQSMRLLKPHQEARIAAMLWPERHRDREGYQQQVAITIVGSGGVRGVGGEQSATLLRFNHLPENHNDMIFAIIVNRWGLIGGVAVMGLYIVLVSSFFLVAARSKDPFARLVCVGFGGMMFIQAAINIGVTVGLLPITGITLPFVSYGGSSLVAAFVMVGLMLNFASRRPQIMARPSFEFDRAEAAAE</sequence>
<dbReference type="RefSeq" id="WP_425344119.1">
    <property type="nucleotide sequence ID" value="NZ_JBGUBD010000002.1"/>
</dbReference>
<organism evidence="17 18">
    <name type="scientific">Natronomicrosphaera hydrolytica</name>
    <dbReference type="NCBI Taxonomy" id="3242702"/>
    <lineage>
        <taxon>Bacteria</taxon>
        <taxon>Pseudomonadati</taxon>
        <taxon>Planctomycetota</taxon>
        <taxon>Phycisphaerae</taxon>
        <taxon>Phycisphaerales</taxon>
        <taxon>Phycisphaeraceae</taxon>
        <taxon>Natronomicrosphaera</taxon>
    </lineage>
</organism>
<evidence type="ECO:0000313" key="18">
    <source>
        <dbReference type="Proteomes" id="UP001575105"/>
    </source>
</evidence>
<dbReference type="PROSITE" id="PS00428">
    <property type="entry name" value="FTSW_RODA_SPOVE"/>
    <property type="match status" value="1"/>
</dbReference>
<dbReference type="EMBL" id="JBGUBD010000002">
    <property type="protein sequence ID" value="MFA9477192.1"/>
    <property type="molecule type" value="Genomic_DNA"/>
</dbReference>
<reference evidence="17 18" key="1">
    <citation type="submission" date="2024-08" db="EMBL/GenBank/DDBJ databases">
        <title>Whole-genome sequencing of halo(alkali)philic microorganisms from hypersaline lakes.</title>
        <authorList>
            <person name="Sorokin D.Y."/>
            <person name="Merkel A.Y."/>
            <person name="Messina E."/>
            <person name="Yakimov M."/>
        </authorList>
    </citation>
    <scope>NUCLEOTIDE SEQUENCE [LARGE SCALE GENOMIC DNA]</scope>
    <source>
        <strain evidence="17 18">AB-hyl4</strain>
    </source>
</reference>
<evidence type="ECO:0000256" key="15">
    <source>
        <dbReference type="ARBA" id="ARBA00049902"/>
    </source>
</evidence>
<evidence type="ECO:0000256" key="8">
    <source>
        <dbReference type="ARBA" id="ARBA00023136"/>
    </source>
</evidence>
<evidence type="ECO:0000256" key="4">
    <source>
        <dbReference type="ARBA" id="ARBA00022692"/>
    </source>
</evidence>
<dbReference type="EC" id="2.4.99.28" evidence="14"/>
<comment type="catalytic activity">
    <reaction evidence="15">
        <text>[GlcNAc-(1-&gt;4)-Mur2Ac(oyl-L-Ala-gamma-D-Glu-L-Lys-D-Ala-D-Ala)](n)-di-trans,octa-cis-undecaprenyl diphosphate + beta-D-GlcNAc-(1-&gt;4)-Mur2Ac(oyl-L-Ala-gamma-D-Glu-L-Lys-D-Ala-D-Ala)-di-trans,octa-cis-undecaprenyl diphosphate = [GlcNAc-(1-&gt;4)-Mur2Ac(oyl-L-Ala-gamma-D-Glu-L-Lys-D-Ala-D-Ala)](n+1)-di-trans,octa-cis-undecaprenyl diphosphate + di-trans,octa-cis-undecaprenyl diphosphate + H(+)</text>
        <dbReference type="Rhea" id="RHEA:23708"/>
        <dbReference type="Rhea" id="RHEA-COMP:9602"/>
        <dbReference type="Rhea" id="RHEA-COMP:9603"/>
        <dbReference type="ChEBI" id="CHEBI:15378"/>
        <dbReference type="ChEBI" id="CHEBI:58405"/>
        <dbReference type="ChEBI" id="CHEBI:60033"/>
        <dbReference type="ChEBI" id="CHEBI:78435"/>
        <dbReference type="EC" id="2.4.99.28"/>
    </reaction>
</comment>
<gene>
    <name evidence="17" type="ORF">ACERK3_02675</name>
</gene>
<comment type="caution">
    <text evidence="17">The sequence shown here is derived from an EMBL/GenBank/DDBJ whole genome shotgun (WGS) entry which is preliminary data.</text>
</comment>
<feature type="transmembrane region" description="Helical" evidence="16">
    <location>
        <begin position="112"/>
        <end position="132"/>
    </location>
</feature>
<evidence type="ECO:0000256" key="2">
    <source>
        <dbReference type="ARBA" id="ARBA00022676"/>
    </source>
</evidence>
<accession>A0ABV4U2W0</accession>
<evidence type="ECO:0000256" key="13">
    <source>
        <dbReference type="ARBA" id="ARBA00041418"/>
    </source>
</evidence>
<evidence type="ECO:0000256" key="12">
    <source>
        <dbReference type="ARBA" id="ARBA00041185"/>
    </source>
</evidence>
<keyword evidence="5" id="KW-0133">Cell shape</keyword>
<dbReference type="PANTHER" id="PTHR30474">
    <property type="entry name" value="CELL CYCLE PROTEIN"/>
    <property type="match status" value="1"/>
</dbReference>
<evidence type="ECO:0000256" key="7">
    <source>
        <dbReference type="ARBA" id="ARBA00022989"/>
    </source>
</evidence>
<keyword evidence="6" id="KW-0573">Peptidoglycan synthesis</keyword>
<evidence type="ECO:0000256" key="1">
    <source>
        <dbReference type="ARBA" id="ARBA00004141"/>
    </source>
</evidence>
<evidence type="ECO:0000256" key="5">
    <source>
        <dbReference type="ARBA" id="ARBA00022960"/>
    </source>
</evidence>
<feature type="transmembrane region" description="Helical" evidence="16">
    <location>
        <begin position="287"/>
        <end position="309"/>
    </location>
</feature>
<dbReference type="InterPro" id="IPR001182">
    <property type="entry name" value="FtsW/RodA"/>
</dbReference>
<evidence type="ECO:0000256" key="6">
    <source>
        <dbReference type="ARBA" id="ARBA00022984"/>
    </source>
</evidence>
<feature type="transmembrane region" description="Helical" evidence="16">
    <location>
        <begin position="16"/>
        <end position="35"/>
    </location>
</feature>
<dbReference type="Pfam" id="PF01098">
    <property type="entry name" value="FTSW_RODA_SPOVE"/>
    <property type="match status" value="1"/>
</dbReference>
<feature type="transmembrane region" description="Helical" evidence="16">
    <location>
        <begin position="321"/>
        <end position="347"/>
    </location>
</feature>
<keyword evidence="2" id="KW-0328">Glycosyltransferase</keyword>
<proteinExistence type="inferred from homology"/>
<feature type="transmembrane region" description="Helical" evidence="16">
    <location>
        <begin position="165"/>
        <end position="183"/>
    </location>
</feature>
<dbReference type="PANTHER" id="PTHR30474:SF2">
    <property type="entry name" value="PEPTIDOGLYCAN GLYCOSYLTRANSFERASE FTSW-RELATED"/>
    <property type="match status" value="1"/>
</dbReference>